<keyword evidence="1" id="KW-0560">Oxidoreductase</keyword>
<comment type="caution">
    <text evidence="3">The sequence shown here is derived from an EMBL/GenBank/DDBJ whole genome shotgun (WGS) entry which is preliminary data.</text>
</comment>
<evidence type="ECO:0000313" key="4">
    <source>
        <dbReference type="Proteomes" id="UP000824469"/>
    </source>
</evidence>
<protein>
    <recommendedName>
        <fullName evidence="2">TauD/TfdA-like domain-containing protein</fullName>
    </recommendedName>
</protein>
<gene>
    <name evidence="3" type="ORF">KI387_035259</name>
</gene>
<dbReference type="AlphaFoldDB" id="A0AA38FQ89"/>
<dbReference type="InterPro" id="IPR050411">
    <property type="entry name" value="AlphaKG_dependent_hydroxylases"/>
</dbReference>
<dbReference type="InterPro" id="IPR003819">
    <property type="entry name" value="TauD/TfdA-like"/>
</dbReference>
<proteinExistence type="predicted"/>
<dbReference type="Proteomes" id="UP000824469">
    <property type="component" value="Unassembled WGS sequence"/>
</dbReference>
<name>A0AA38FQ89_TAXCH</name>
<dbReference type="GO" id="GO:0016491">
    <property type="term" value="F:oxidoreductase activity"/>
    <property type="evidence" value="ECO:0007669"/>
    <property type="project" value="UniProtKB-KW"/>
</dbReference>
<dbReference type="SUPFAM" id="SSF51197">
    <property type="entry name" value="Clavaminate synthase-like"/>
    <property type="match status" value="1"/>
</dbReference>
<sequence length="330" mass="36777">MGSLEGCDGGVFDFVVGRIAEQKVVDTKLFPKVLLPANDLQKENVEAVVQSIRSNRAWLEDEVMKNNALLFRGFAARSAADFKAVVEAFGWEDQQYLGFAPRTDIVDRVYTANEAPLHEQIDFHHEMSLMKEWPSKLFFFCEKAPSEGGESAIIPSHLIPPLMRKVLPEFVKKVEDVGLLFKISTPSQDTSNSFISRTWKSVLGTSDPEEAKKRAAEMMGCVQFKCYEDGTADFTYGPVDIIRSFNKGGREVWFNTIAGYGEGNKNQCLSLGDGSAIPAEAVEAFKNIMDEQCVDLKLEDGDVLLLNNLAVQHGRRPSKPPRRVLVSMCQ</sequence>
<dbReference type="Gene3D" id="3.60.130.10">
    <property type="entry name" value="Clavaminate synthase-like"/>
    <property type="match status" value="1"/>
</dbReference>
<keyword evidence="4" id="KW-1185">Reference proteome</keyword>
<dbReference type="EMBL" id="JAHRHJ020000007">
    <property type="protein sequence ID" value="KAH9307348.1"/>
    <property type="molecule type" value="Genomic_DNA"/>
</dbReference>
<dbReference type="InterPro" id="IPR042098">
    <property type="entry name" value="TauD-like_sf"/>
</dbReference>
<dbReference type="Pfam" id="PF02668">
    <property type="entry name" value="TauD"/>
    <property type="match status" value="1"/>
</dbReference>
<dbReference type="PANTHER" id="PTHR10696">
    <property type="entry name" value="GAMMA-BUTYROBETAINE HYDROXYLASE-RELATED"/>
    <property type="match status" value="1"/>
</dbReference>
<accession>A0AA38FQ89</accession>
<reference evidence="3 4" key="1">
    <citation type="journal article" date="2021" name="Nat. Plants">
        <title>The Taxus genome provides insights into paclitaxel biosynthesis.</title>
        <authorList>
            <person name="Xiong X."/>
            <person name="Gou J."/>
            <person name="Liao Q."/>
            <person name="Li Y."/>
            <person name="Zhou Q."/>
            <person name="Bi G."/>
            <person name="Li C."/>
            <person name="Du R."/>
            <person name="Wang X."/>
            <person name="Sun T."/>
            <person name="Guo L."/>
            <person name="Liang H."/>
            <person name="Lu P."/>
            <person name="Wu Y."/>
            <person name="Zhang Z."/>
            <person name="Ro D.K."/>
            <person name="Shang Y."/>
            <person name="Huang S."/>
            <person name="Yan J."/>
        </authorList>
    </citation>
    <scope>NUCLEOTIDE SEQUENCE [LARGE SCALE GENOMIC DNA]</scope>
    <source>
        <strain evidence="3">Ta-2019</strain>
    </source>
</reference>
<organism evidence="3 4">
    <name type="scientific">Taxus chinensis</name>
    <name type="common">Chinese yew</name>
    <name type="synonym">Taxus wallichiana var. chinensis</name>
    <dbReference type="NCBI Taxonomy" id="29808"/>
    <lineage>
        <taxon>Eukaryota</taxon>
        <taxon>Viridiplantae</taxon>
        <taxon>Streptophyta</taxon>
        <taxon>Embryophyta</taxon>
        <taxon>Tracheophyta</taxon>
        <taxon>Spermatophyta</taxon>
        <taxon>Pinopsida</taxon>
        <taxon>Pinidae</taxon>
        <taxon>Conifers II</taxon>
        <taxon>Cupressales</taxon>
        <taxon>Taxaceae</taxon>
        <taxon>Taxus</taxon>
    </lineage>
</organism>
<feature type="domain" description="TauD/TfdA-like" evidence="2">
    <location>
        <begin position="44"/>
        <end position="327"/>
    </location>
</feature>
<evidence type="ECO:0000256" key="1">
    <source>
        <dbReference type="ARBA" id="ARBA00023002"/>
    </source>
</evidence>
<dbReference type="OMA" id="RAMDSFI"/>
<dbReference type="PANTHER" id="PTHR10696:SF21">
    <property type="entry name" value="TAUD_TFDA-LIKE DOMAIN-CONTAINING PROTEIN"/>
    <property type="match status" value="1"/>
</dbReference>
<evidence type="ECO:0000259" key="2">
    <source>
        <dbReference type="Pfam" id="PF02668"/>
    </source>
</evidence>
<evidence type="ECO:0000313" key="3">
    <source>
        <dbReference type="EMBL" id="KAH9307348.1"/>
    </source>
</evidence>